<organism evidence="1">
    <name type="scientific">bioreactor metagenome</name>
    <dbReference type="NCBI Taxonomy" id="1076179"/>
    <lineage>
        <taxon>unclassified sequences</taxon>
        <taxon>metagenomes</taxon>
        <taxon>ecological metagenomes</taxon>
    </lineage>
</organism>
<dbReference type="EMBL" id="VSSQ01015074">
    <property type="protein sequence ID" value="MPM55018.1"/>
    <property type="molecule type" value="Genomic_DNA"/>
</dbReference>
<proteinExistence type="predicted"/>
<sequence>MDVVCFFHPHVVIGKLAHYLCQVIAECIKDVYTQAEVGSIKEGLPLVFTSRFYFVQVFQPPGGSGYHWNVCCKSPAVILQSTFGRGELNGGLGASELGRIKFTGFVEVDGANDFVPALQGDFFNFVPHLAVTD</sequence>
<evidence type="ECO:0000313" key="1">
    <source>
        <dbReference type="EMBL" id="MPM55018.1"/>
    </source>
</evidence>
<reference evidence="1" key="1">
    <citation type="submission" date="2019-08" db="EMBL/GenBank/DDBJ databases">
        <authorList>
            <person name="Kucharzyk K."/>
            <person name="Murdoch R.W."/>
            <person name="Higgins S."/>
            <person name="Loffler F."/>
        </authorList>
    </citation>
    <scope>NUCLEOTIDE SEQUENCE</scope>
</reference>
<accession>A0A645AQH4</accession>
<protein>
    <submittedName>
        <fullName evidence="1">Uncharacterized protein</fullName>
    </submittedName>
</protein>
<comment type="caution">
    <text evidence="1">The sequence shown here is derived from an EMBL/GenBank/DDBJ whole genome shotgun (WGS) entry which is preliminary data.</text>
</comment>
<dbReference type="AlphaFoldDB" id="A0A645AQH4"/>
<name>A0A645AQH4_9ZZZZ</name>
<gene>
    <name evidence="1" type="ORF">SDC9_101803</name>
</gene>